<dbReference type="NCBIfam" id="TIGR00657">
    <property type="entry name" value="asp_kinases"/>
    <property type="match status" value="1"/>
</dbReference>
<dbReference type="Pfam" id="PF00696">
    <property type="entry name" value="AA_kinase"/>
    <property type="match status" value="1"/>
</dbReference>
<dbReference type="OrthoDB" id="4323675at2759"/>
<dbReference type="InterPro" id="IPR002912">
    <property type="entry name" value="ACT_dom"/>
</dbReference>
<dbReference type="InterPro" id="IPR036393">
    <property type="entry name" value="AceGlu_kinase-like_sf"/>
</dbReference>
<dbReference type="GO" id="GO:0005829">
    <property type="term" value="C:cytosol"/>
    <property type="evidence" value="ECO:0007669"/>
    <property type="project" value="TreeGrafter"/>
</dbReference>
<comment type="similarity">
    <text evidence="1">Belongs to the aspartokinase family.</text>
</comment>
<dbReference type="AlphaFoldDB" id="A0A376B5C9"/>
<evidence type="ECO:0000256" key="2">
    <source>
        <dbReference type="ARBA" id="ARBA00013059"/>
    </source>
</evidence>
<dbReference type="Pfam" id="PF22468">
    <property type="entry name" value="ACT_9"/>
    <property type="match status" value="1"/>
</dbReference>
<evidence type="ECO:0000256" key="6">
    <source>
        <dbReference type="ARBA" id="ARBA00022840"/>
    </source>
</evidence>
<dbReference type="PROSITE" id="PS51671">
    <property type="entry name" value="ACT"/>
    <property type="match status" value="1"/>
</dbReference>
<protein>
    <recommendedName>
        <fullName evidence="2">aspartate kinase</fullName>
        <ecNumber evidence="2">2.7.2.4</ecNumber>
    </recommendedName>
</protein>
<evidence type="ECO:0000256" key="4">
    <source>
        <dbReference type="ARBA" id="ARBA00022741"/>
    </source>
</evidence>
<dbReference type="FunFam" id="3.30.2130.10:FF:000001">
    <property type="entry name" value="Bifunctional aspartokinase/homoserine dehydrogenase"/>
    <property type="match status" value="1"/>
</dbReference>
<accession>A0A376B5C9</accession>
<sequence length="569" mass="62866">MTFVESNWIVQKFGGTSVGKFPEQIVNEIIKVYTTKYDKDVAVVCSARSSYTKAEGTTSRLLKAGELASQAHASIEEEEAAVEEDYALISRNLDSEEDIREEAKNVKHIRNLLELVRKDHVENAKLKIKNNEIQEQLIQDTNKELDLVEKYVNASQILGEVSSRTMDLIMSCGEKLSCLFMAALCNDNNVPARYIDLSHIIPSDYDLKGNTALDNSFYTFLTVALREKMSPIVNGNHRVVPIITGYFGQVPLGLLNSVGRGYTDLCAALIAVAIDADELQVWKEVDGIFTADPRKVPEARLLSMVTPDEAAELTYYGSEVIHPFTMEQVIRAKIPIRIKNVSNPTGDGTIIYPDNVGKKGEATPPHPPALLSSSFYETQTKKTRRATAITSKNDIVVLNIHSNKKTLSHGFLAQIFSILDNYKLVVDLISTSEVHVSMALPVPDSTSSKNLKTAVAELKKLGSVDVLKNMSIISLVGKQMKQFIGIAGTMFTTLAESGINIEMISQGSNEINISCVIEKCDSIKALRAIHNKLLSDNRNYNTNDQSAINNGIEVNAVNEKLEQIKNLRI</sequence>
<dbReference type="PANTHER" id="PTHR21499">
    <property type="entry name" value="ASPARTATE KINASE"/>
    <property type="match status" value="1"/>
</dbReference>
<dbReference type="VEuPathDB" id="FungiDB:SCODWIG_01649"/>
<evidence type="ECO:0000256" key="3">
    <source>
        <dbReference type="ARBA" id="ARBA00022679"/>
    </source>
</evidence>
<dbReference type="GO" id="GO:0009090">
    <property type="term" value="P:homoserine biosynthetic process"/>
    <property type="evidence" value="ECO:0007669"/>
    <property type="project" value="TreeGrafter"/>
</dbReference>
<keyword evidence="5 8" id="KW-0418">Kinase</keyword>
<dbReference type="SUPFAM" id="SSF53633">
    <property type="entry name" value="Carbamate kinase-like"/>
    <property type="match status" value="1"/>
</dbReference>
<reference evidence="9" key="1">
    <citation type="submission" date="2018-06" db="EMBL/GenBank/DDBJ databases">
        <authorList>
            <person name="Guldener U."/>
        </authorList>
    </citation>
    <scope>NUCLEOTIDE SEQUENCE [LARGE SCALE GENOMIC DNA]</scope>
    <source>
        <strain evidence="9">UTAD17</strain>
    </source>
</reference>
<dbReference type="GO" id="GO:0005524">
    <property type="term" value="F:ATP binding"/>
    <property type="evidence" value="ECO:0007669"/>
    <property type="project" value="UniProtKB-KW"/>
</dbReference>
<dbReference type="InterPro" id="IPR001341">
    <property type="entry name" value="Asp_kinase"/>
</dbReference>
<dbReference type="PROSITE" id="PS00324">
    <property type="entry name" value="ASPARTOKINASE"/>
    <property type="match status" value="1"/>
</dbReference>
<keyword evidence="9" id="KW-1185">Reference proteome</keyword>
<evidence type="ECO:0000256" key="1">
    <source>
        <dbReference type="ARBA" id="ARBA00010122"/>
    </source>
</evidence>
<evidence type="ECO:0000313" key="9">
    <source>
        <dbReference type="Proteomes" id="UP000262825"/>
    </source>
</evidence>
<proteinExistence type="inferred from homology"/>
<dbReference type="InterPro" id="IPR054352">
    <property type="entry name" value="ACT_Aspartokinase"/>
</dbReference>
<name>A0A376B5C9_9ASCO</name>
<feature type="domain" description="ACT" evidence="7">
    <location>
        <begin position="475"/>
        <end position="549"/>
    </location>
</feature>
<keyword evidence="3" id="KW-0808">Transferase</keyword>
<dbReference type="EMBL" id="UFAJ01000226">
    <property type="protein sequence ID" value="SSD59888.1"/>
    <property type="molecule type" value="Genomic_DNA"/>
</dbReference>
<organism evidence="8 9">
    <name type="scientific">Saccharomycodes ludwigii</name>
    <dbReference type="NCBI Taxonomy" id="36035"/>
    <lineage>
        <taxon>Eukaryota</taxon>
        <taxon>Fungi</taxon>
        <taxon>Dikarya</taxon>
        <taxon>Ascomycota</taxon>
        <taxon>Saccharomycotina</taxon>
        <taxon>Saccharomycetes</taxon>
        <taxon>Saccharomycodales</taxon>
        <taxon>Saccharomycodaceae</taxon>
        <taxon>Saccharomycodes</taxon>
    </lineage>
</organism>
<keyword evidence="4" id="KW-0547">Nucleotide-binding</keyword>
<gene>
    <name evidence="8" type="ORF">SCODWIG_01649</name>
</gene>
<dbReference type="Gene3D" id="3.30.2130.10">
    <property type="entry name" value="VC0802-like"/>
    <property type="match status" value="1"/>
</dbReference>
<dbReference type="PANTHER" id="PTHR21499:SF59">
    <property type="entry name" value="ASPARTOKINASE"/>
    <property type="match status" value="1"/>
</dbReference>
<dbReference type="GO" id="GO:0009089">
    <property type="term" value="P:lysine biosynthetic process via diaminopimelate"/>
    <property type="evidence" value="ECO:0007669"/>
    <property type="project" value="TreeGrafter"/>
</dbReference>
<dbReference type="SUPFAM" id="SSF55021">
    <property type="entry name" value="ACT-like"/>
    <property type="match status" value="2"/>
</dbReference>
<dbReference type="InterPro" id="IPR018042">
    <property type="entry name" value="Aspartate_kinase_CS"/>
</dbReference>
<dbReference type="InterPro" id="IPR001048">
    <property type="entry name" value="Asp/Glu/Uridylate_kinase"/>
</dbReference>
<dbReference type="Proteomes" id="UP000262825">
    <property type="component" value="Unassembled WGS sequence"/>
</dbReference>
<dbReference type="Gene3D" id="3.40.1160.10">
    <property type="entry name" value="Acetylglutamate kinase-like"/>
    <property type="match status" value="1"/>
</dbReference>
<evidence type="ECO:0000256" key="5">
    <source>
        <dbReference type="ARBA" id="ARBA00022777"/>
    </source>
</evidence>
<dbReference type="EC" id="2.7.2.4" evidence="2"/>
<dbReference type="GO" id="GO:0004072">
    <property type="term" value="F:aspartate kinase activity"/>
    <property type="evidence" value="ECO:0007669"/>
    <property type="project" value="UniProtKB-EC"/>
</dbReference>
<dbReference type="InterPro" id="IPR045865">
    <property type="entry name" value="ACT-like_dom_sf"/>
</dbReference>
<evidence type="ECO:0000259" key="7">
    <source>
        <dbReference type="PROSITE" id="PS51671"/>
    </source>
</evidence>
<keyword evidence="6" id="KW-0067">ATP-binding</keyword>
<evidence type="ECO:0000313" key="8">
    <source>
        <dbReference type="EMBL" id="SSD59888.1"/>
    </source>
</evidence>